<evidence type="ECO:0000313" key="7">
    <source>
        <dbReference type="EMBL" id="VFQ60321.1"/>
    </source>
</evidence>
<dbReference type="Pfam" id="PF04434">
    <property type="entry name" value="SWIM"/>
    <property type="match status" value="1"/>
</dbReference>
<keyword evidence="8" id="KW-1185">Reference proteome</keyword>
<dbReference type="EMBL" id="OOIL02000115">
    <property type="protein sequence ID" value="VFQ60321.1"/>
    <property type="molecule type" value="Genomic_DNA"/>
</dbReference>
<evidence type="ECO:0000256" key="5">
    <source>
        <dbReference type="SAM" id="MobiDB-lite"/>
    </source>
</evidence>
<feature type="compositionally biased region" description="Basic residues" evidence="5">
    <location>
        <begin position="150"/>
        <end position="159"/>
    </location>
</feature>
<feature type="domain" description="SWIM-type" evidence="6">
    <location>
        <begin position="414"/>
        <end position="446"/>
    </location>
</feature>
<proteinExistence type="predicted"/>
<keyword evidence="3" id="KW-0862">Zinc</keyword>
<evidence type="ECO:0000313" key="8">
    <source>
        <dbReference type="Proteomes" id="UP000595140"/>
    </source>
</evidence>
<dbReference type="Proteomes" id="UP000595140">
    <property type="component" value="Unassembled WGS sequence"/>
</dbReference>
<dbReference type="InterPro" id="IPR006564">
    <property type="entry name" value="Znf_PMZ"/>
</dbReference>
<sequence>MWDTLGNFSSKYDTVIDVHVETSPKSLMDTVKAHIAMDWSQNDVRFSYMVALCPLPIVISDDAELLFYLRLKSYQNNISYLPLCMEVLPTVTAGDVSAQDISSYPPLPVSNTGYTPHTMVCTANLTGQSNPNNLQSSTSNVKSDSSKNMKQTKRTKRNAKSVDVLSHYHPTTLQLDSIYKSKEDLCHHLQMFDSYHSCPVDFREEDKDSWLWFLTQLKTTLTPRHDLYIVSDRHEGILHAVQNIFPNAGHGFCTEHITRNLRGKFKGPKEDLTWKFRKASRAPTEVECEEYLKMLDEQDQRIRSYLSQIGESRWACCKSGPFRYSVMTSNAAESMNNVNNSAREYPICKLVDFIRERMQKWFHDRFETASSTSTILPKKLESELITLQRDAFKMKVKPSCPYEFEIVDRWTRSYVVNLRDKSCTCGEFQLDHFVCVHVVAAIGTRPGLSCYNFISPYYKREALVATYSDIVHPLGDKSSWDILTNVKSLLCKPPSCTKRPPWKAKEEEATVCG</sequence>
<feature type="region of interest" description="Disordered" evidence="5">
    <location>
        <begin position="126"/>
        <end position="160"/>
    </location>
</feature>
<organism evidence="7 8">
    <name type="scientific">Cuscuta campestris</name>
    <dbReference type="NCBI Taxonomy" id="132261"/>
    <lineage>
        <taxon>Eukaryota</taxon>
        <taxon>Viridiplantae</taxon>
        <taxon>Streptophyta</taxon>
        <taxon>Embryophyta</taxon>
        <taxon>Tracheophyta</taxon>
        <taxon>Spermatophyta</taxon>
        <taxon>Magnoliopsida</taxon>
        <taxon>eudicotyledons</taxon>
        <taxon>Gunneridae</taxon>
        <taxon>Pentapetalae</taxon>
        <taxon>asterids</taxon>
        <taxon>lamiids</taxon>
        <taxon>Solanales</taxon>
        <taxon>Convolvulaceae</taxon>
        <taxon>Cuscuteae</taxon>
        <taxon>Cuscuta</taxon>
        <taxon>Cuscuta subgen. Grammica</taxon>
        <taxon>Cuscuta sect. Cleistogrammica</taxon>
    </lineage>
</organism>
<dbReference type="InterPro" id="IPR007527">
    <property type="entry name" value="Znf_SWIM"/>
</dbReference>
<evidence type="ECO:0000256" key="2">
    <source>
        <dbReference type="ARBA" id="ARBA00022771"/>
    </source>
</evidence>
<gene>
    <name evidence="7" type="ORF">CCAM_LOCUS2097</name>
</gene>
<evidence type="ECO:0000256" key="3">
    <source>
        <dbReference type="ARBA" id="ARBA00022833"/>
    </source>
</evidence>
<dbReference type="Pfam" id="PF10551">
    <property type="entry name" value="MULE"/>
    <property type="match status" value="1"/>
</dbReference>
<feature type="compositionally biased region" description="Low complexity" evidence="5">
    <location>
        <begin position="136"/>
        <end position="148"/>
    </location>
</feature>
<dbReference type="InterPro" id="IPR018289">
    <property type="entry name" value="MULE_transposase_dom"/>
</dbReference>
<protein>
    <recommendedName>
        <fullName evidence="6">SWIM-type domain-containing protein</fullName>
    </recommendedName>
</protein>
<keyword evidence="1" id="KW-0479">Metal-binding</keyword>
<dbReference type="PROSITE" id="PS50966">
    <property type="entry name" value="ZF_SWIM"/>
    <property type="match status" value="1"/>
</dbReference>
<keyword evidence="2 4" id="KW-0863">Zinc-finger</keyword>
<evidence type="ECO:0000259" key="6">
    <source>
        <dbReference type="PROSITE" id="PS50966"/>
    </source>
</evidence>
<evidence type="ECO:0000256" key="1">
    <source>
        <dbReference type="ARBA" id="ARBA00022723"/>
    </source>
</evidence>
<dbReference type="AlphaFoldDB" id="A0A484K376"/>
<evidence type="ECO:0000256" key="4">
    <source>
        <dbReference type="PROSITE-ProRule" id="PRU00325"/>
    </source>
</evidence>
<dbReference type="PANTHER" id="PTHR31973:SF187">
    <property type="entry name" value="MUTATOR TRANSPOSASE MUDRA PROTEIN"/>
    <property type="match status" value="1"/>
</dbReference>
<feature type="compositionally biased region" description="Polar residues" evidence="5">
    <location>
        <begin position="126"/>
        <end position="135"/>
    </location>
</feature>
<dbReference type="OrthoDB" id="1299290at2759"/>
<dbReference type="PANTHER" id="PTHR31973">
    <property type="entry name" value="POLYPROTEIN, PUTATIVE-RELATED"/>
    <property type="match status" value="1"/>
</dbReference>
<name>A0A484K376_9ASTE</name>
<reference evidence="7 8" key="1">
    <citation type="submission" date="2018-04" db="EMBL/GenBank/DDBJ databases">
        <authorList>
            <person name="Vogel A."/>
        </authorList>
    </citation>
    <scope>NUCLEOTIDE SEQUENCE [LARGE SCALE GENOMIC DNA]</scope>
</reference>
<dbReference type="SMART" id="SM00575">
    <property type="entry name" value="ZnF_PMZ"/>
    <property type="match status" value="1"/>
</dbReference>
<accession>A0A484K376</accession>
<dbReference type="GO" id="GO:0008270">
    <property type="term" value="F:zinc ion binding"/>
    <property type="evidence" value="ECO:0007669"/>
    <property type="project" value="UniProtKB-KW"/>
</dbReference>